<dbReference type="PROSITE" id="PS51748">
    <property type="entry name" value="HEXOKINASE_2"/>
    <property type="match status" value="1"/>
</dbReference>
<evidence type="ECO:0000256" key="5">
    <source>
        <dbReference type="ARBA" id="ARBA00022679"/>
    </source>
</evidence>
<dbReference type="SUPFAM" id="SSF48150">
    <property type="entry name" value="DNA-glycosylase"/>
    <property type="match status" value="1"/>
</dbReference>
<dbReference type="InterPro" id="IPR043129">
    <property type="entry name" value="ATPase_NBD"/>
</dbReference>
<name>A0ABN7SCH9_OIKDI</name>
<dbReference type="PANTHER" id="PTHR19443">
    <property type="entry name" value="HEXOKINASE"/>
    <property type="match status" value="1"/>
</dbReference>
<comment type="pathway">
    <text evidence="1">Carbohydrate degradation; glycolysis; D-glyceraldehyde 3-phosphate and glycerone phosphate from D-glucose: step 1/4.</text>
</comment>
<dbReference type="InterPro" id="IPR022673">
    <property type="entry name" value="Hexokinase_C"/>
</dbReference>
<comment type="catalytic activity">
    <reaction evidence="13">
        <text>a D-hexose + ATP = a D-hexose 6-phosphate + ADP + H(+)</text>
        <dbReference type="Rhea" id="RHEA:22740"/>
        <dbReference type="ChEBI" id="CHEBI:4194"/>
        <dbReference type="ChEBI" id="CHEBI:15378"/>
        <dbReference type="ChEBI" id="CHEBI:30616"/>
        <dbReference type="ChEBI" id="CHEBI:229467"/>
        <dbReference type="ChEBI" id="CHEBI:456216"/>
        <dbReference type="EC" id="2.7.1.1"/>
    </reaction>
    <physiologicalReaction direction="left-to-right" evidence="13">
        <dbReference type="Rhea" id="RHEA:22741"/>
    </physiologicalReaction>
</comment>
<evidence type="ECO:0000256" key="10">
    <source>
        <dbReference type="ARBA" id="ARBA00022840"/>
    </source>
</evidence>
<dbReference type="Gene3D" id="3.30.310.40">
    <property type="match status" value="1"/>
</dbReference>
<feature type="compositionally biased region" description="Basic and acidic residues" evidence="16">
    <location>
        <begin position="321"/>
        <end position="330"/>
    </location>
</feature>
<reference evidence="18 19" key="1">
    <citation type="submission" date="2021-04" db="EMBL/GenBank/DDBJ databases">
        <authorList>
            <person name="Bliznina A."/>
        </authorList>
    </citation>
    <scope>NUCLEOTIDE SEQUENCE [LARGE SCALE GENOMIC DNA]</scope>
</reference>
<dbReference type="Proteomes" id="UP001158576">
    <property type="component" value="Chromosome XSR"/>
</dbReference>
<evidence type="ECO:0000256" key="15">
    <source>
        <dbReference type="ARBA" id="ARBA00048160"/>
    </source>
</evidence>
<dbReference type="InterPro" id="IPR022672">
    <property type="entry name" value="Hexokinase_N"/>
</dbReference>
<evidence type="ECO:0000256" key="6">
    <source>
        <dbReference type="ARBA" id="ARBA00022741"/>
    </source>
</evidence>
<evidence type="ECO:0000256" key="13">
    <source>
        <dbReference type="ARBA" id="ARBA00044613"/>
    </source>
</evidence>
<comment type="pathway">
    <text evidence="2">Carbohydrate metabolism; hexose metabolism.</text>
</comment>
<dbReference type="InterPro" id="IPR011257">
    <property type="entry name" value="DNA_glycosylase"/>
</dbReference>
<accession>A0ABN7SCH9</accession>
<comment type="catalytic activity">
    <reaction evidence="14">
        <text>D-fructose + ATP = D-fructose 6-phosphate + ADP + H(+)</text>
        <dbReference type="Rhea" id="RHEA:16125"/>
        <dbReference type="ChEBI" id="CHEBI:15378"/>
        <dbReference type="ChEBI" id="CHEBI:30616"/>
        <dbReference type="ChEBI" id="CHEBI:37721"/>
        <dbReference type="ChEBI" id="CHEBI:61527"/>
        <dbReference type="ChEBI" id="CHEBI:456216"/>
        <dbReference type="EC" id="2.7.1.1"/>
    </reaction>
    <physiologicalReaction direction="left-to-right" evidence="14">
        <dbReference type="Rhea" id="RHEA:16126"/>
    </physiologicalReaction>
</comment>
<dbReference type="InterPro" id="IPR001312">
    <property type="entry name" value="Hexokinase"/>
</dbReference>
<evidence type="ECO:0000256" key="11">
    <source>
        <dbReference type="ARBA" id="ARBA00023152"/>
    </source>
</evidence>
<dbReference type="EMBL" id="OU015569">
    <property type="protein sequence ID" value="CAG5096735.1"/>
    <property type="molecule type" value="Genomic_DNA"/>
</dbReference>
<keyword evidence="7" id="KW-0227">DNA damage</keyword>
<keyword evidence="12" id="KW-0234">DNA repair</keyword>
<organism evidence="18 19">
    <name type="scientific">Oikopleura dioica</name>
    <name type="common">Tunicate</name>
    <dbReference type="NCBI Taxonomy" id="34765"/>
    <lineage>
        <taxon>Eukaryota</taxon>
        <taxon>Metazoa</taxon>
        <taxon>Chordata</taxon>
        <taxon>Tunicata</taxon>
        <taxon>Appendicularia</taxon>
        <taxon>Copelata</taxon>
        <taxon>Oikopleuridae</taxon>
        <taxon>Oikopleura</taxon>
    </lineage>
</organism>
<dbReference type="InterPro" id="IPR023170">
    <property type="entry name" value="HhH_base_excis_C"/>
</dbReference>
<evidence type="ECO:0000256" key="8">
    <source>
        <dbReference type="ARBA" id="ARBA00022777"/>
    </source>
</evidence>
<evidence type="ECO:0000256" key="16">
    <source>
        <dbReference type="SAM" id="MobiDB-lite"/>
    </source>
</evidence>
<evidence type="ECO:0000259" key="17">
    <source>
        <dbReference type="SMART" id="SM00478"/>
    </source>
</evidence>
<evidence type="ECO:0000256" key="1">
    <source>
        <dbReference type="ARBA" id="ARBA00004888"/>
    </source>
</evidence>
<keyword evidence="6" id="KW-0547">Nucleotide-binding</keyword>
<dbReference type="CDD" id="cd00056">
    <property type="entry name" value="ENDO3c"/>
    <property type="match status" value="1"/>
</dbReference>
<evidence type="ECO:0000256" key="9">
    <source>
        <dbReference type="ARBA" id="ARBA00022801"/>
    </source>
</evidence>
<dbReference type="PANTHER" id="PTHR19443:SF16">
    <property type="entry name" value="HEXOKINASE TYPE 1-RELATED"/>
    <property type="match status" value="1"/>
</dbReference>
<evidence type="ECO:0000256" key="12">
    <source>
        <dbReference type="ARBA" id="ARBA00023204"/>
    </source>
</evidence>
<keyword evidence="19" id="KW-1185">Reference proteome</keyword>
<protein>
    <recommendedName>
        <fullName evidence="4">hexokinase</fullName>
        <ecNumber evidence="4">2.7.1.1</ecNumber>
    </recommendedName>
</protein>
<keyword evidence="9" id="KW-0378">Hydrolase</keyword>
<dbReference type="InterPro" id="IPR012904">
    <property type="entry name" value="OGG_N"/>
</dbReference>
<feature type="domain" description="HhH-GPD" evidence="17">
    <location>
        <begin position="113"/>
        <end position="283"/>
    </location>
</feature>
<dbReference type="Gene3D" id="3.40.367.20">
    <property type="match status" value="1"/>
</dbReference>
<evidence type="ECO:0000313" key="19">
    <source>
        <dbReference type="Proteomes" id="UP001158576"/>
    </source>
</evidence>
<dbReference type="Gene3D" id="1.10.340.30">
    <property type="entry name" value="Hypothetical protein, domain 2"/>
    <property type="match status" value="1"/>
</dbReference>
<comment type="similarity">
    <text evidence="3">Belongs to the hexokinase family.</text>
</comment>
<evidence type="ECO:0000256" key="14">
    <source>
        <dbReference type="ARBA" id="ARBA00047905"/>
    </source>
</evidence>
<keyword evidence="11" id="KW-0324">Glycolysis</keyword>
<evidence type="ECO:0000313" key="18">
    <source>
        <dbReference type="EMBL" id="CAG5096735.1"/>
    </source>
</evidence>
<proteinExistence type="inferred from homology"/>
<evidence type="ECO:0000256" key="2">
    <source>
        <dbReference type="ARBA" id="ARBA00005028"/>
    </source>
</evidence>
<dbReference type="SUPFAM" id="SSF53067">
    <property type="entry name" value="Actin-like ATPase domain"/>
    <property type="match status" value="2"/>
</dbReference>
<sequence length="812" mass="90675">MIRIDRKVLDIEKVLQMGMTFRWHKNEDSWEGVIGRNAFRLQQVDEGIKYSLLNLTEKNNDALIEQQLRQFFDLDRDYKISNDDKNMLEAIATYDGIRQLQLDPVETLFSFICSSNNHISRISSMMVYLGRKGPLLVCGPVDLHQFPDIKTLAALTEKELREAQFGYRAKYIVKTAQMILENGGDAWVEELQNQDYDVAVEKLMTLSGIGRKVADCIVLYGLNKRQAIPLDVHLIRIANRDYGLREAEKGLTPARYNSIVARLRETWGEDSGYVQTVLFFKELQLAKAKKGVGKRKPKKETTDVKLEQESLPKRGRQCAKKSPEEKKLKTEGRRRKFLKMALRHRTDSIAKYEEALSEVMDKIALSYEDLNAIKEKVKGDVKAKLEKDQSGVGRMLNSYVAKIPNGSEKGEYIVLDFGGRFFRVVYVRLNQANSADADFSVAPKGSGTKLGNDEAVFMESKIYPLRKNQTKGSEELFKLIAKSCADFCSRFRLEENPIDIVLVNSFPCRHESINKATLIRWNKGLHPSDGIGLDVSELLQNAISDAGLPHKVVAIVNDTVACLFTGVSEEVNTKLGLIIGTGFNLSFLRTEEQTQAVNAEMGSFGDDGELDEYLTSFDKDIVNAGYMPNPGKQVIEKLVSGTYLPEIFRIMVKHFVDEGLMFNGVSSDQIDRVGGIPGSFLPQIIRAGTQGLNHVQDVLINIDLCGMYADAEACLSIAKMLTHRAAGLVAACLAGIIEVSNYSKHSINICVDGSFYKSHPLLASSIQEMTQELLDGHEHHIGHKIQVTFRTSYDGSAKGAAFLAAANVAANQ</sequence>
<dbReference type="Pfam" id="PF07934">
    <property type="entry name" value="OGG_N"/>
    <property type="match status" value="1"/>
</dbReference>
<dbReference type="InterPro" id="IPR003265">
    <property type="entry name" value="HhH-GPD_domain"/>
</dbReference>
<keyword evidence="10" id="KW-0067">ATP-binding</keyword>
<gene>
    <name evidence="18" type="ORF">OKIOD_LOCUS6313</name>
</gene>
<dbReference type="Pfam" id="PF00730">
    <property type="entry name" value="HhH-GPD"/>
    <property type="match status" value="1"/>
</dbReference>
<keyword evidence="8" id="KW-0418">Kinase</keyword>
<comment type="catalytic activity">
    <reaction evidence="15">
        <text>D-glucose + ATP = D-glucose 6-phosphate + ADP + H(+)</text>
        <dbReference type="Rhea" id="RHEA:17825"/>
        <dbReference type="ChEBI" id="CHEBI:4167"/>
        <dbReference type="ChEBI" id="CHEBI:15378"/>
        <dbReference type="ChEBI" id="CHEBI:30616"/>
        <dbReference type="ChEBI" id="CHEBI:61548"/>
        <dbReference type="ChEBI" id="CHEBI:456216"/>
        <dbReference type="EC" id="2.7.1.1"/>
    </reaction>
    <physiologicalReaction direction="left-to-right" evidence="15">
        <dbReference type="Rhea" id="RHEA:17826"/>
    </physiologicalReaction>
</comment>
<evidence type="ECO:0000256" key="4">
    <source>
        <dbReference type="ARBA" id="ARBA00012324"/>
    </source>
</evidence>
<evidence type="ECO:0000256" key="7">
    <source>
        <dbReference type="ARBA" id="ARBA00022763"/>
    </source>
</evidence>
<dbReference type="Pfam" id="PF03727">
    <property type="entry name" value="Hexokinase_2"/>
    <property type="match status" value="1"/>
</dbReference>
<dbReference type="Pfam" id="PF00349">
    <property type="entry name" value="Hexokinase_1"/>
    <property type="match status" value="1"/>
</dbReference>
<feature type="compositionally biased region" description="Basic and acidic residues" evidence="16">
    <location>
        <begin position="299"/>
        <end position="312"/>
    </location>
</feature>
<evidence type="ECO:0000256" key="3">
    <source>
        <dbReference type="ARBA" id="ARBA00009225"/>
    </source>
</evidence>
<dbReference type="SMART" id="SM00478">
    <property type="entry name" value="ENDO3c"/>
    <property type="match status" value="1"/>
</dbReference>
<keyword evidence="5" id="KW-0808">Transferase</keyword>
<dbReference type="EC" id="2.7.1.1" evidence="4"/>
<dbReference type="SUPFAM" id="SSF55945">
    <property type="entry name" value="TATA-box binding protein-like"/>
    <property type="match status" value="1"/>
</dbReference>
<dbReference type="Gene3D" id="3.30.420.40">
    <property type="match status" value="1"/>
</dbReference>
<feature type="region of interest" description="Disordered" evidence="16">
    <location>
        <begin position="291"/>
        <end position="330"/>
    </location>
</feature>
<dbReference type="Gene3D" id="1.10.1670.10">
    <property type="entry name" value="Helix-hairpin-Helix base-excision DNA repair enzymes (C-terminal)"/>
    <property type="match status" value="1"/>
</dbReference>
<dbReference type="PRINTS" id="PR00475">
    <property type="entry name" value="HEXOKINASE"/>
</dbReference>